<dbReference type="GO" id="GO:0020037">
    <property type="term" value="F:heme binding"/>
    <property type="evidence" value="ECO:0007669"/>
    <property type="project" value="InterPro"/>
</dbReference>
<dbReference type="Pfam" id="PF10643">
    <property type="entry name" value="Cytochrome-c551"/>
    <property type="match status" value="1"/>
</dbReference>
<keyword evidence="3" id="KW-0472">Membrane</keyword>
<evidence type="ECO:0000256" key="2">
    <source>
        <dbReference type="PIRSR" id="PIRSR000009-2"/>
    </source>
</evidence>
<feature type="binding site" description="axial binding residue" evidence="2">
    <location>
        <position position="189"/>
    </location>
    <ligand>
        <name>heme</name>
        <dbReference type="ChEBI" id="CHEBI:30413"/>
    </ligand>
    <ligandPart>
        <name>Fe</name>
        <dbReference type="ChEBI" id="CHEBI:18248"/>
    </ligandPart>
</feature>
<feature type="binding site" description="covalent" evidence="1">
    <location>
        <position position="162"/>
    </location>
    <ligand>
        <name>heme</name>
        <dbReference type="ChEBI" id="CHEBI:30413"/>
    </ligand>
</feature>
<dbReference type="AlphaFoldDB" id="A0A3S0L2I9"/>
<evidence type="ECO:0000313" key="5">
    <source>
        <dbReference type="EMBL" id="RTY39173.1"/>
    </source>
</evidence>
<feature type="transmembrane region" description="Helical" evidence="3">
    <location>
        <begin position="50"/>
        <end position="67"/>
    </location>
</feature>
<proteinExistence type="predicted"/>
<evidence type="ECO:0000256" key="3">
    <source>
        <dbReference type="SAM" id="Phobius"/>
    </source>
</evidence>
<keyword evidence="2" id="KW-0408">Iron</keyword>
<gene>
    <name evidence="5" type="ORF">EKD02_03510</name>
    <name evidence="4" type="ORF">GJ685_00905</name>
</gene>
<keyword evidence="1" id="KW-0349">Heme</keyword>
<evidence type="ECO:0000313" key="6">
    <source>
        <dbReference type="Proteomes" id="UP000279908"/>
    </source>
</evidence>
<comment type="caution">
    <text evidence="5">The sequence shown here is derived from an EMBL/GenBank/DDBJ whole genome shotgun (WGS) entry which is preliminary data.</text>
</comment>
<dbReference type="GO" id="GO:0009055">
    <property type="term" value="F:electron transfer activity"/>
    <property type="evidence" value="ECO:0007669"/>
    <property type="project" value="InterPro"/>
</dbReference>
<dbReference type="GO" id="GO:0046872">
    <property type="term" value="F:metal ion binding"/>
    <property type="evidence" value="ECO:0007669"/>
    <property type="project" value="UniProtKB-KW"/>
</dbReference>
<dbReference type="PIRSF" id="PIRSF000009">
    <property type="entry name" value="Cytochrome_c551"/>
    <property type="match status" value="1"/>
</dbReference>
<dbReference type="Proteomes" id="UP000489351">
    <property type="component" value="Unassembled WGS sequence"/>
</dbReference>
<keyword evidence="3" id="KW-0812">Transmembrane</keyword>
<dbReference type="Proteomes" id="UP000279908">
    <property type="component" value="Unassembled WGS sequence"/>
</dbReference>
<name>A0A3S0L2I9_CHLPH</name>
<keyword evidence="7" id="KW-1185">Reference proteome</keyword>
<feature type="transmembrane region" description="Helical" evidence="3">
    <location>
        <begin position="9"/>
        <end position="30"/>
    </location>
</feature>
<feature type="binding site" description="axial binding residue" evidence="2">
    <location>
        <position position="163"/>
    </location>
    <ligand>
        <name>heme</name>
        <dbReference type="ChEBI" id="CHEBI:30413"/>
    </ligand>
    <ligandPart>
        <name>Fe</name>
        <dbReference type="ChEBI" id="CHEBI:18248"/>
    </ligandPart>
</feature>
<evidence type="ECO:0000256" key="1">
    <source>
        <dbReference type="PIRSR" id="PIRSR000009-1"/>
    </source>
</evidence>
<keyword evidence="3" id="KW-1133">Transmembrane helix</keyword>
<evidence type="ECO:0000313" key="4">
    <source>
        <dbReference type="EMBL" id="MWV53621.1"/>
    </source>
</evidence>
<feature type="binding site" description="covalent" evidence="1">
    <location>
        <position position="159"/>
    </location>
    <ligand>
        <name>heme</name>
        <dbReference type="ChEBI" id="CHEBI:30413"/>
    </ligand>
</feature>
<reference evidence="4 7" key="2">
    <citation type="submission" date="2019-11" db="EMBL/GenBank/DDBJ databases">
        <title>Green- and brown-colored morphotypes of Chlorobia in the stratified aquatic ecosystems of Kandalaksha Gulf (White Sea): A model for study of the accessory genome evolution.</title>
        <authorList>
            <person name="Grouzdev D.S."/>
        </authorList>
    </citation>
    <scope>NUCLEOTIDE SEQUENCE [LARGE SCALE GENOMIC DNA]</scope>
    <source>
        <strain evidence="4 7">ZM</strain>
    </source>
</reference>
<dbReference type="InterPro" id="IPR019604">
    <property type="entry name" value="Cytochrome-c551"/>
</dbReference>
<dbReference type="SUPFAM" id="SSF46626">
    <property type="entry name" value="Cytochrome c"/>
    <property type="match status" value="1"/>
</dbReference>
<protein>
    <submittedName>
        <fullName evidence="5">Cytochrome C</fullName>
    </submittedName>
</protein>
<dbReference type="RefSeq" id="WP_011890652.1">
    <property type="nucleotide sequence ID" value="NZ_CP041698.1"/>
</dbReference>
<keyword evidence="2" id="KW-0479">Metal-binding</keyword>
<dbReference type="EMBL" id="RXYK01000003">
    <property type="protein sequence ID" value="RTY39173.1"/>
    <property type="molecule type" value="Genomic_DNA"/>
</dbReference>
<dbReference type="InterPro" id="IPR036909">
    <property type="entry name" value="Cyt_c-like_dom_sf"/>
</dbReference>
<organism evidence="5 6">
    <name type="scientific">Chlorobium phaeovibrioides</name>
    <dbReference type="NCBI Taxonomy" id="1094"/>
    <lineage>
        <taxon>Bacteria</taxon>
        <taxon>Pseudomonadati</taxon>
        <taxon>Chlorobiota</taxon>
        <taxon>Chlorobiia</taxon>
        <taxon>Chlorobiales</taxon>
        <taxon>Chlorobiaceae</taxon>
        <taxon>Chlorobium/Pelodictyon group</taxon>
        <taxon>Chlorobium</taxon>
    </lineage>
</organism>
<evidence type="ECO:0000313" key="7">
    <source>
        <dbReference type="Proteomes" id="UP000489351"/>
    </source>
</evidence>
<comment type="PTM">
    <text evidence="1">Binds 1 heme group per subunit.</text>
</comment>
<dbReference type="EMBL" id="WUBZ01000002">
    <property type="protein sequence ID" value="MWV53621.1"/>
    <property type="molecule type" value="Genomic_DNA"/>
</dbReference>
<reference evidence="5 6" key="1">
    <citation type="submission" date="2018-12" db="EMBL/GenBank/DDBJ databases">
        <authorList>
            <person name="Lunina O.N."/>
            <person name="Grouzdev D.S."/>
            <person name="Gorlenko V.M."/>
            <person name="Savvichev A.S."/>
        </authorList>
    </citation>
    <scope>NUCLEOTIDE SEQUENCE [LARGE SCALE GENOMIC DNA]</scope>
    <source>
        <strain evidence="5 6">BrKhr-17</strain>
    </source>
</reference>
<accession>A0A3S0L2I9</accession>
<feature type="transmembrane region" description="Helical" evidence="3">
    <location>
        <begin position="79"/>
        <end position="99"/>
    </location>
</feature>
<dbReference type="OMA" id="TKYKKTG"/>
<sequence length="213" mass="23124">MDNKQNGKLIALAIGGAAAMGILFFGVSFLTGFKVPAENISSLLTPLSSFTGWFMLIFCASLIIMGLGKMSSRISDRWFLSFPLSIVGIVAVMFALLWLRPSGILLSTTGRTTLEDGKYIRTVDELSAFLSQPAATSNVPPAPEGFDFAAAGDLMTARCNKCHTLGSVEDALRTKFKKTGKIDIIVKRMQDYPGSGINDEEALDIMMFLTEKY</sequence>
<dbReference type="Gene3D" id="1.10.760.10">
    <property type="entry name" value="Cytochrome c-like domain"/>
    <property type="match status" value="1"/>
</dbReference>